<keyword evidence="6 9" id="KW-1133">Transmembrane helix</keyword>
<evidence type="ECO:0000256" key="2">
    <source>
        <dbReference type="ARBA" id="ARBA00022679"/>
    </source>
</evidence>
<dbReference type="GO" id="GO:0016740">
    <property type="term" value="F:transferase activity"/>
    <property type="evidence" value="ECO:0007669"/>
    <property type="project" value="UniProtKB-KW"/>
</dbReference>
<feature type="transmembrane region" description="Helical" evidence="9">
    <location>
        <begin position="28"/>
        <end position="49"/>
    </location>
</feature>
<accession>A0A843UZ08</accession>
<evidence type="ECO:0000256" key="4">
    <source>
        <dbReference type="ARBA" id="ARBA00022723"/>
    </source>
</evidence>
<dbReference type="Proteomes" id="UP000652761">
    <property type="component" value="Unassembled WGS sequence"/>
</dbReference>
<evidence type="ECO:0000256" key="3">
    <source>
        <dbReference type="ARBA" id="ARBA00022692"/>
    </source>
</evidence>
<evidence type="ECO:0000256" key="7">
    <source>
        <dbReference type="ARBA" id="ARBA00023136"/>
    </source>
</evidence>
<comment type="caution">
    <text evidence="10">The sequence shown here is derived from an EMBL/GenBank/DDBJ whole genome shotgun (WGS) entry which is preliminary data.</text>
</comment>
<sequence>MRWLLGAVETTAASSDPKARGYGGDTNMGIILAALLYALICALMLNSIVRCVLWCGRWMAFETPEKAAARLAGTGLKKRTLRQIPVPV</sequence>
<protein>
    <submittedName>
        <fullName evidence="10">Uncharacterized protein</fullName>
    </submittedName>
</protein>
<dbReference type="PANTHER" id="PTHR46905">
    <property type="entry name" value="RING-H2 FINGER PROTEIN ATL78"/>
    <property type="match status" value="1"/>
</dbReference>
<evidence type="ECO:0000256" key="1">
    <source>
        <dbReference type="ARBA" id="ARBA00004167"/>
    </source>
</evidence>
<gene>
    <name evidence="10" type="ORF">Taro_023995</name>
</gene>
<dbReference type="EMBL" id="NMUH01001333">
    <property type="protein sequence ID" value="MQL91382.1"/>
    <property type="molecule type" value="Genomic_DNA"/>
</dbReference>
<evidence type="ECO:0000256" key="9">
    <source>
        <dbReference type="SAM" id="Phobius"/>
    </source>
</evidence>
<dbReference type="GO" id="GO:0046872">
    <property type="term" value="F:metal ion binding"/>
    <property type="evidence" value="ECO:0007669"/>
    <property type="project" value="UniProtKB-KW"/>
</dbReference>
<keyword evidence="4" id="KW-0479">Metal-binding</keyword>
<comment type="similarity">
    <text evidence="8">Belongs to the RING-type zinc finger family. ATL subfamily.</text>
</comment>
<name>A0A843UZ08_COLES</name>
<evidence type="ECO:0000256" key="5">
    <source>
        <dbReference type="ARBA" id="ARBA00022833"/>
    </source>
</evidence>
<proteinExistence type="inferred from homology"/>
<evidence type="ECO:0000256" key="6">
    <source>
        <dbReference type="ARBA" id="ARBA00022989"/>
    </source>
</evidence>
<comment type="subcellular location">
    <subcellularLocation>
        <location evidence="1">Membrane</location>
        <topology evidence="1">Single-pass membrane protein</topology>
    </subcellularLocation>
</comment>
<reference evidence="10" key="1">
    <citation type="submission" date="2017-07" db="EMBL/GenBank/DDBJ databases">
        <title>Taro Niue Genome Assembly and Annotation.</title>
        <authorList>
            <person name="Atibalentja N."/>
            <person name="Keating K."/>
            <person name="Fields C.J."/>
        </authorList>
    </citation>
    <scope>NUCLEOTIDE SEQUENCE</scope>
    <source>
        <strain evidence="10">Niue_2</strain>
        <tissue evidence="10">Leaf</tissue>
    </source>
</reference>
<dbReference type="GO" id="GO:0016020">
    <property type="term" value="C:membrane"/>
    <property type="evidence" value="ECO:0007669"/>
    <property type="project" value="UniProtKB-SubCell"/>
</dbReference>
<keyword evidence="7 9" id="KW-0472">Membrane</keyword>
<dbReference type="PANTHER" id="PTHR46905:SF21">
    <property type="entry name" value="RING-TYPE E3 UBIQUITIN TRANSFERASE"/>
    <property type="match status" value="1"/>
</dbReference>
<evidence type="ECO:0000313" key="10">
    <source>
        <dbReference type="EMBL" id="MQL91382.1"/>
    </source>
</evidence>
<dbReference type="OrthoDB" id="1748185at2759"/>
<keyword evidence="5" id="KW-0862">Zinc</keyword>
<dbReference type="GO" id="GO:0016567">
    <property type="term" value="P:protein ubiquitination"/>
    <property type="evidence" value="ECO:0007669"/>
    <property type="project" value="InterPro"/>
</dbReference>
<keyword evidence="3 9" id="KW-0812">Transmembrane</keyword>
<keyword evidence="2" id="KW-0808">Transferase</keyword>
<evidence type="ECO:0000313" key="11">
    <source>
        <dbReference type="Proteomes" id="UP000652761"/>
    </source>
</evidence>
<keyword evidence="11" id="KW-1185">Reference proteome</keyword>
<organism evidence="10 11">
    <name type="scientific">Colocasia esculenta</name>
    <name type="common">Wild taro</name>
    <name type="synonym">Arum esculentum</name>
    <dbReference type="NCBI Taxonomy" id="4460"/>
    <lineage>
        <taxon>Eukaryota</taxon>
        <taxon>Viridiplantae</taxon>
        <taxon>Streptophyta</taxon>
        <taxon>Embryophyta</taxon>
        <taxon>Tracheophyta</taxon>
        <taxon>Spermatophyta</taxon>
        <taxon>Magnoliopsida</taxon>
        <taxon>Liliopsida</taxon>
        <taxon>Araceae</taxon>
        <taxon>Aroideae</taxon>
        <taxon>Colocasieae</taxon>
        <taxon>Colocasia</taxon>
    </lineage>
</organism>
<dbReference type="AlphaFoldDB" id="A0A843UZ08"/>
<dbReference type="InterPro" id="IPR044602">
    <property type="entry name" value="ATL10/ATL72-79-like"/>
</dbReference>
<evidence type="ECO:0000256" key="8">
    <source>
        <dbReference type="ARBA" id="ARBA00024209"/>
    </source>
</evidence>